<evidence type="ECO:0000313" key="1">
    <source>
        <dbReference type="EMBL" id="MDQ0196946.1"/>
    </source>
</evidence>
<organism evidence="1 2">
    <name type="scientific">Neobacillus ginsengisoli</name>
    <dbReference type="NCBI Taxonomy" id="904295"/>
    <lineage>
        <taxon>Bacteria</taxon>
        <taxon>Bacillati</taxon>
        <taxon>Bacillota</taxon>
        <taxon>Bacilli</taxon>
        <taxon>Bacillales</taxon>
        <taxon>Bacillaceae</taxon>
        <taxon>Neobacillus</taxon>
    </lineage>
</organism>
<name>A0ABT9XN49_9BACI</name>
<comment type="caution">
    <text evidence="1">The sequence shown here is derived from an EMBL/GenBank/DDBJ whole genome shotgun (WGS) entry which is preliminary data.</text>
</comment>
<dbReference type="RefSeq" id="WP_307403520.1">
    <property type="nucleotide sequence ID" value="NZ_JAUSTW010000001.1"/>
</dbReference>
<evidence type="ECO:0000313" key="2">
    <source>
        <dbReference type="Proteomes" id="UP001224122"/>
    </source>
</evidence>
<accession>A0ABT9XN49</accession>
<reference evidence="1 2" key="1">
    <citation type="submission" date="2023-07" db="EMBL/GenBank/DDBJ databases">
        <title>Genomic Encyclopedia of Type Strains, Phase IV (KMG-IV): sequencing the most valuable type-strain genomes for metagenomic binning, comparative biology and taxonomic classification.</title>
        <authorList>
            <person name="Goeker M."/>
        </authorList>
    </citation>
    <scope>NUCLEOTIDE SEQUENCE [LARGE SCALE GENOMIC DNA]</scope>
    <source>
        <strain evidence="1 2">DSM 27594</strain>
    </source>
</reference>
<proteinExistence type="predicted"/>
<sequence length="42" mass="5099">MSTTPRIQRKILQYSVLFKMLGIISDQEFKSITNYDFVHHRR</sequence>
<gene>
    <name evidence="1" type="ORF">J2S10_000051</name>
</gene>
<protein>
    <recommendedName>
        <fullName evidence="3">Fur-regulated basic protein FbpA</fullName>
    </recommendedName>
</protein>
<keyword evidence="2" id="KW-1185">Reference proteome</keyword>
<evidence type="ECO:0008006" key="3">
    <source>
        <dbReference type="Google" id="ProtNLM"/>
    </source>
</evidence>
<dbReference type="EMBL" id="JAUSTW010000001">
    <property type="protein sequence ID" value="MDQ0196946.1"/>
    <property type="molecule type" value="Genomic_DNA"/>
</dbReference>
<dbReference type="Proteomes" id="UP001224122">
    <property type="component" value="Unassembled WGS sequence"/>
</dbReference>